<sequence>MKKTAVIPVIALLLVTGCSTAEAKSDSGPSTAPETTKPASPAAAETVVEDPEQKACLELLGTGGKGPLYQAISVVRFSDGTYSLGGSSETSRLNTDVQAIAKNAPQDMVPALSELSTALDGTGPAAARSFDPFAWSGAVTELLARCAPFEADDEAAPLAPGLAAEGISTVYPGYPLLVNAASVDYRVAAWFERRLVDGRLVALAPGLYAPYDPNIPDLQTYYVSTSVAGDGAMKRTVFPDSGAAASWSGVRAGTEEP</sequence>
<evidence type="ECO:0000256" key="1">
    <source>
        <dbReference type="SAM" id="MobiDB-lite"/>
    </source>
</evidence>
<feature type="compositionally biased region" description="Polar residues" evidence="1">
    <location>
        <begin position="27"/>
        <end position="38"/>
    </location>
</feature>
<feature type="chain" id="PRO_5045557100" evidence="2">
    <location>
        <begin position="24"/>
        <end position="257"/>
    </location>
</feature>
<dbReference type="EMBL" id="JACSQC010000010">
    <property type="protein sequence ID" value="MBD8045390.1"/>
    <property type="molecule type" value="Genomic_DNA"/>
</dbReference>
<keyword evidence="2" id="KW-0732">Signal</keyword>
<feature type="signal peptide" evidence="2">
    <location>
        <begin position="1"/>
        <end position="23"/>
    </location>
</feature>
<comment type="caution">
    <text evidence="3">The sequence shown here is derived from an EMBL/GenBank/DDBJ whole genome shotgun (WGS) entry which is preliminary data.</text>
</comment>
<name>A0ABR8YMA7_9MICC</name>
<protein>
    <submittedName>
        <fullName evidence="3">Uncharacterized protein</fullName>
    </submittedName>
</protein>
<dbReference type="PROSITE" id="PS51257">
    <property type="entry name" value="PROKAR_LIPOPROTEIN"/>
    <property type="match status" value="1"/>
</dbReference>
<evidence type="ECO:0000313" key="3">
    <source>
        <dbReference type="EMBL" id="MBD8045390.1"/>
    </source>
</evidence>
<evidence type="ECO:0000256" key="2">
    <source>
        <dbReference type="SAM" id="SignalP"/>
    </source>
</evidence>
<gene>
    <name evidence="3" type="ORF">H9638_16400</name>
</gene>
<keyword evidence="4" id="KW-1185">Reference proteome</keyword>
<dbReference type="RefSeq" id="WP_191749250.1">
    <property type="nucleotide sequence ID" value="NZ_JACSQC010000010.1"/>
</dbReference>
<accession>A0ABR8YMA7</accession>
<feature type="region of interest" description="Disordered" evidence="1">
    <location>
        <begin position="21"/>
        <end position="46"/>
    </location>
</feature>
<reference evidence="3 4" key="1">
    <citation type="submission" date="2020-08" db="EMBL/GenBank/DDBJ databases">
        <title>A Genomic Blueprint of the Chicken Gut Microbiome.</title>
        <authorList>
            <person name="Gilroy R."/>
            <person name="Ravi A."/>
            <person name="Getino M."/>
            <person name="Pursley I."/>
            <person name="Horton D.L."/>
            <person name="Alikhan N.-F."/>
            <person name="Baker D."/>
            <person name="Gharbi K."/>
            <person name="Hall N."/>
            <person name="Watson M."/>
            <person name="Adriaenssens E.M."/>
            <person name="Foster-Nyarko E."/>
            <person name="Jarju S."/>
            <person name="Secka A."/>
            <person name="Antonio M."/>
            <person name="Oren A."/>
            <person name="Chaudhuri R."/>
            <person name="La Ragione R.M."/>
            <person name="Hildebrand F."/>
            <person name="Pallen M.J."/>
        </authorList>
    </citation>
    <scope>NUCLEOTIDE SEQUENCE [LARGE SCALE GENOMIC DNA]</scope>
    <source>
        <strain evidence="3 4">Sa2BUA2</strain>
    </source>
</reference>
<proteinExistence type="predicted"/>
<organism evidence="3 4">
    <name type="scientific">Arthrobacter pullicola</name>
    <dbReference type="NCBI Taxonomy" id="2762224"/>
    <lineage>
        <taxon>Bacteria</taxon>
        <taxon>Bacillati</taxon>
        <taxon>Actinomycetota</taxon>
        <taxon>Actinomycetes</taxon>
        <taxon>Micrococcales</taxon>
        <taxon>Micrococcaceae</taxon>
        <taxon>Arthrobacter</taxon>
    </lineage>
</organism>
<evidence type="ECO:0000313" key="4">
    <source>
        <dbReference type="Proteomes" id="UP000652763"/>
    </source>
</evidence>
<dbReference type="Proteomes" id="UP000652763">
    <property type="component" value="Unassembled WGS sequence"/>
</dbReference>